<keyword evidence="2" id="KW-0732">Signal</keyword>
<dbReference type="OrthoDB" id="2428437at2759"/>
<dbReference type="Proteomes" id="UP001153678">
    <property type="component" value="Unassembled WGS sequence"/>
</dbReference>
<evidence type="ECO:0000313" key="3">
    <source>
        <dbReference type="EMBL" id="CAI2182747.1"/>
    </source>
</evidence>
<protein>
    <submittedName>
        <fullName evidence="3">17445_t:CDS:1</fullName>
    </submittedName>
</protein>
<evidence type="ECO:0000256" key="2">
    <source>
        <dbReference type="SAM" id="SignalP"/>
    </source>
</evidence>
<organism evidence="3 4">
    <name type="scientific">Funneliformis geosporum</name>
    <dbReference type="NCBI Taxonomy" id="1117311"/>
    <lineage>
        <taxon>Eukaryota</taxon>
        <taxon>Fungi</taxon>
        <taxon>Fungi incertae sedis</taxon>
        <taxon>Mucoromycota</taxon>
        <taxon>Glomeromycotina</taxon>
        <taxon>Glomeromycetes</taxon>
        <taxon>Glomerales</taxon>
        <taxon>Glomeraceae</taxon>
        <taxon>Funneliformis</taxon>
    </lineage>
</organism>
<accession>A0A9W4X307</accession>
<feature type="chain" id="PRO_5040724152" evidence="2">
    <location>
        <begin position="24"/>
        <end position="170"/>
    </location>
</feature>
<evidence type="ECO:0000256" key="1">
    <source>
        <dbReference type="SAM" id="MobiDB-lite"/>
    </source>
</evidence>
<reference evidence="3" key="1">
    <citation type="submission" date="2022-08" db="EMBL/GenBank/DDBJ databases">
        <authorList>
            <person name="Kallberg Y."/>
            <person name="Tangrot J."/>
            <person name="Rosling A."/>
        </authorList>
    </citation>
    <scope>NUCLEOTIDE SEQUENCE</scope>
    <source>
        <strain evidence="3">Wild A</strain>
    </source>
</reference>
<name>A0A9W4X307_9GLOM</name>
<feature type="compositionally biased region" description="Polar residues" evidence="1">
    <location>
        <begin position="91"/>
        <end position="101"/>
    </location>
</feature>
<keyword evidence="4" id="KW-1185">Reference proteome</keyword>
<proteinExistence type="predicted"/>
<feature type="region of interest" description="Disordered" evidence="1">
    <location>
        <begin position="79"/>
        <end position="101"/>
    </location>
</feature>
<sequence>MLVRKLQNLGLLIILLFVINTSSHPYPIQEESYRTYPIHRVALNPRGYHAINNICIHWYDYLQQEKSTDCDIPFPQSPIQVPSSPMPPNKPIQSSSSKTSPDWSIGYKLSIHTEAGTFHEGPFLWWDGWFTINVSGNNKSDDYFWRNSTKLVVFALVIYARNREGIFLIK</sequence>
<evidence type="ECO:0000313" key="4">
    <source>
        <dbReference type="Proteomes" id="UP001153678"/>
    </source>
</evidence>
<feature type="signal peptide" evidence="2">
    <location>
        <begin position="1"/>
        <end position="23"/>
    </location>
</feature>
<comment type="caution">
    <text evidence="3">The sequence shown here is derived from an EMBL/GenBank/DDBJ whole genome shotgun (WGS) entry which is preliminary data.</text>
</comment>
<dbReference type="AlphaFoldDB" id="A0A9W4X307"/>
<gene>
    <name evidence="3" type="ORF">FWILDA_LOCUS10732</name>
</gene>
<dbReference type="EMBL" id="CAMKVN010002822">
    <property type="protein sequence ID" value="CAI2182747.1"/>
    <property type="molecule type" value="Genomic_DNA"/>
</dbReference>